<keyword evidence="7" id="KW-1185">Reference proteome</keyword>
<dbReference type="KEGG" id="epo:Epro_0462"/>
<dbReference type="NCBIfam" id="TIGR00009">
    <property type="entry name" value="L28"/>
    <property type="match status" value="1"/>
</dbReference>
<dbReference type="InterPro" id="IPR034704">
    <property type="entry name" value="Ribosomal_bL28/bL31-like_sf"/>
</dbReference>
<evidence type="ECO:0000256" key="5">
    <source>
        <dbReference type="HAMAP-Rule" id="MF_00373"/>
    </source>
</evidence>
<accession>A0A0G3WGN5</accession>
<evidence type="ECO:0000256" key="3">
    <source>
        <dbReference type="ARBA" id="ARBA00023274"/>
    </source>
</evidence>
<dbReference type="InterPro" id="IPR037147">
    <property type="entry name" value="Ribosomal_bL28_sf"/>
</dbReference>
<comment type="similarity">
    <text evidence="1 5">Belongs to the bacterial ribosomal protein bL28 family.</text>
</comment>
<sequence length="63" mass="6945">MSYKCVVCGKGSSSGNTISHSHKASKRLFRPNLQSLNILLDGKKTREYVCTSCIKSNKVKKAI</sequence>
<evidence type="ECO:0000256" key="1">
    <source>
        <dbReference type="ARBA" id="ARBA00008760"/>
    </source>
</evidence>
<name>A0A0G3WGN5_9BACT</name>
<gene>
    <name evidence="5 6" type="primary">rpmB</name>
    <name evidence="6" type="ORF">Epro_0462</name>
</gene>
<dbReference type="GO" id="GO:0003735">
    <property type="term" value="F:structural constituent of ribosome"/>
    <property type="evidence" value="ECO:0007669"/>
    <property type="project" value="InterPro"/>
</dbReference>
<dbReference type="HAMAP" id="MF_00373">
    <property type="entry name" value="Ribosomal_bL28"/>
    <property type="match status" value="1"/>
</dbReference>
<dbReference type="PANTHER" id="PTHR39080:SF1">
    <property type="entry name" value="LARGE RIBOSOMAL SUBUNIT PROTEIN BL28A"/>
    <property type="match status" value="1"/>
</dbReference>
<evidence type="ECO:0000313" key="6">
    <source>
        <dbReference type="EMBL" id="AKL97841.1"/>
    </source>
</evidence>
<dbReference type="RefSeq" id="WP_052570239.1">
    <property type="nucleotide sequence ID" value="NZ_CP009498.1"/>
</dbReference>
<dbReference type="InterPro" id="IPR050096">
    <property type="entry name" value="Bacterial_rp_bL28"/>
</dbReference>
<dbReference type="STRING" id="1408281.Epro_0462"/>
<keyword evidence="3 5" id="KW-0687">Ribonucleoprotein</keyword>
<dbReference type="GO" id="GO:0005840">
    <property type="term" value="C:ribosome"/>
    <property type="evidence" value="ECO:0007669"/>
    <property type="project" value="UniProtKB-KW"/>
</dbReference>
<dbReference type="Pfam" id="PF00830">
    <property type="entry name" value="Ribosomal_L28"/>
    <property type="match status" value="1"/>
</dbReference>
<dbReference type="InterPro" id="IPR001383">
    <property type="entry name" value="Ribosomal_bL28_bact-type"/>
</dbReference>
<dbReference type="OrthoDB" id="9805609at2"/>
<evidence type="ECO:0000256" key="4">
    <source>
        <dbReference type="ARBA" id="ARBA00035174"/>
    </source>
</evidence>
<dbReference type="AlphaFoldDB" id="A0A0G3WGN5"/>
<dbReference type="SUPFAM" id="SSF143800">
    <property type="entry name" value="L28p-like"/>
    <property type="match status" value="1"/>
</dbReference>
<dbReference type="Proteomes" id="UP000035337">
    <property type="component" value="Chromosome"/>
</dbReference>
<dbReference type="Gene3D" id="2.30.170.40">
    <property type="entry name" value="Ribosomal protein L28/L24"/>
    <property type="match status" value="1"/>
</dbReference>
<dbReference type="InterPro" id="IPR026569">
    <property type="entry name" value="Ribosomal_bL28"/>
</dbReference>
<dbReference type="GO" id="GO:0006412">
    <property type="term" value="P:translation"/>
    <property type="evidence" value="ECO:0007669"/>
    <property type="project" value="UniProtKB-UniRule"/>
</dbReference>
<dbReference type="GO" id="GO:1990904">
    <property type="term" value="C:ribonucleoprotein complex"/>
    <property type="evidence" value="ECO:0007669"/>
    <property type="project" value="UniProtKB-KW"/>
</dbReference>
<proteinExistence type="inferred from homology"/>
<keyword evidence="2 5" id="KW-0689">Ribosomal protein</keyword>
<reference evidence="6 7" key="1">
    <citation type="submission" date="2014-09" db="EMBL/GenBank/DDBJ databases">
        <title>Complete genome sequence of Endomicrobium proavitum.</title>
        <authorList>
            <person name="Zheng H."/>
        </authorList>
    </citation>
    <scope>NUCLEOTIDE SEQUENCE [LARGE SCALE GENOMIC DNA]</scope>
    <source>
        <strain evidence="6 7">Rsa215</strain>
    </source>
</reference>
<dbReference type="PANTHER" id="PTHR39080">
    <property type="entry name" value="50S RIBOSOMAL PROTEIN L28"/>
    <property type="match status" value="1"/>
</dbReference>
<dbReference type="EMBL" id="CP009498">
    <property type="protein sequence ID" value="AKL97841.1"/>
    <property type="molecule type" value="Genomic_DNA"/>
</dbReference>
<organism evidence="6 7">
    <name type="scientific">Endomicrobium proavitum</name>
    <dbReference type="NCBI Taxonomy" id="1408281"/>
    <lineage>
        <taxon>Bacteria</taxon>
        <taxon>Pseudomonadati</taxon>
        <taxon>Elusimicrobiota</taxon>
        <taxon>Endomicrobiia</taxon>
        <taxon>Endomicrobiales</taxon>
        <taxon>Endomicrobiaceae</taxon>
        <taxon>Endomicrobium</taxon>
    </lineage>
</organism>
<evidence type="ECO:0000256" key="2">
    <source>
        <dbReference type="ARBA" id="ARBA00022980"/>
    </source>
</evidence>
<protein>
    <recommendedName>
        <fullName evidence="4 5">Large ribosomal subunit protein bL28</fullName>
    </recommendedName>
</protein>
<evidence type="ECO:0000313" key="7">
    <source>
        <dbReference type="Proteomes" id="UP000035337"/>
    </source>
</evidence>